<organism evidence="7 9">
    <name type="scientific">Durusdinium trenchii</name>
    <dbReference type="NCBI Taxonomy" id="1381693"/>
    <lineage>
        <taxon>Eukaryota</taxon>
        <taxon>Sar</taxon>
        <taxon>Alveolata</taxon>
        <taxon>Dinophyceae</taxon>
        <taxon>Suessiales</taxon>
        <taxon>Symbiodiniaceae</taxon>
        <taxon>Durusdinium</taxon>
    </lineage>
</organism>
<dbReference type="PANTHER" id="PTHR23354">
    <property type="entry name" value="NUCLEOLAR PROTEIN 7/ESTROGEN RECEPTOR COACTIVATOR-RELATED"/>
    <property type="match status" value="1"/>
</dbReference>
<evidence type="ECO:0000256" key="4">
    <source>
        <dbReference type="ARBA" id="ARBA00040604"/>
    </source>
</evidence>
<feature type="region of interest" description="Disordered" evidence="5">
    <location>
        <begin position="219"/>
        <end position="238"/>
    </location>
</feature>
<evidence type="ECO:0000259" key="6">
    <source>
        <dbReference type="PROSITE" id="PS51886"/>
    </source>
</evidence>
<feature type="compositionally biased region" description="Basic residues" evidence="5">
    <location>
        <begin position="1"/>
        <end position="15"/>
    </location>
</feature>
<proteinExistence type="inferred from homology"/>
<dbReference type="Pfam" id="PF07534">
    <property type="entry name" value="TLD"/>
    <property type="match status" value="1"/>
</dbReference>
<name>A0ABP0KB46_9DINO</name>
<evidence type="ECO:0000313" key="7">
    <source>
        <dbReference type="EMBL" id="CAK9023274.1"/>
    </source>
</evidence>
<sequence>MQHILRAKSRPRRPRTPTSSSLSPKSSRHEPQQPQDGPLRLQALYCTPHIKVPGKLFVSPLLVTFVPDPDDKHVQEFGGELYTVTLEVQDLLQCGGITMPQEDGTDLAYFLQMEVRTLNGQIFRTPEDQQDPWFLVFRLLDKEDLRHATALLLEAKQAHPGHHAGWTQTSVPFPCLDCMAELEHAVHHHQLQQQLDKKKDRSSSSSAARLMGSFANFLSGPRDSKAADAQGPSPAKPSEVVEEAGCHVDKVVFQLPENCQRSVLNKDLAEALLDYLPVGLRLPGLVQWVLRYTPKAHGVSLATMFRNLAERKKTIIIIQDTEDYIFGGFATSAWEPCGRFYGSGEAFVFSFGKASTSEVALVQFFPWSSVNECCMYADHSLFGMGGGEGRHAFVVQADLLQGHSSPTPTFKNSILAATEEFVVRDIEVGTHQVVIEAIFQRNFNVTLWAEII</sequence>
<feature type="compositionally biased region" description="Low complexity" evidence="5">
    <location>
        <begin position="16"/>
        <end position="25"/>
    </location>
</feature>
<evidence type="ECO:0000313" key="9">
    <source>
        <dbReference type="Proteomes" id="UP001642484"/>
    </source>
</evidence>
<evidence type="ECO:0000256" key="3">
    <source>
        <dbReference type="ARBA" id="ARBA00023128"/>
    </source>
</evidence>
<feature type="domain" description="TLDc" evidence="6">
    <location>
        <begin position="262"/>
        <end position="432"/>
    </location>
</feature>
<dbReference type="InterPro" id="IPR006571">
    <property type="entry name" value="TLDc_dom"/>
</dbReference>
<reference evidence="7 9" key="1">
    <citation type="submission" date="2024-02" db="EMBL/GenBank/DDBJ databases">
        <authorList>
            <person name="Chen Y."/>
            <person name="Shah S."/>
            <person name="Dougan E. K."/>
            <person name="Thang M."/>
            <person name="Chan C."/>
        </authorList>
    </citation>
    <scope>NUCLEOTIDE SEQUENCE [LARGE SCALE GENOMIC DNA]</scope>
</reference>
<dbReference type="EMBL" id="CAXAMN010008002">
    <property type="protein sequence ID" value="CAK9023669.1"/>
    <property type="molecule type" value="Genomic_DNA"/>
</dbReference>
<protein>
    <recommendedName>
        <fullName evidence="4">Oxidation resistance protein 1</fullName>
    </recommendedName>
</protein>
<gene>
    <name evidence="7" type="ORF">CCMP2556_LOCUS15174</name>
    <name evidence="8" type="ORF">CCMP2556_LOCUS15307</name>
</gene>
<evidence type="ECO:0000256" key="2">
    <source>
        <dbReference type="ARBA" id="ARBA00009540"/>
    </source>
</evidence>
<dbReference type="PANTHER" id="PTHR23354:SF62">
    <property type="entry name" value="MUSTARD, ISOFORM V"/>
    <property type="match status" value="1"/>
</dbReference>
<dbReference type="PROSITE" id="PS51886">
    <property type="entry name" value="TLDC"/>
    <property type="match status" value="1"/>
</dbReference>
<accession>A0ABP0KB46</accession>
<dbReference type="Proteomes" id="UP001642484">
    <property type="component" value="Unassembled WGS sequence"/>
</dbReference>
<evidence type="ECO:0000256" key="5">
    <source>
        <dbReference type="SAM" id="MobiDB-lite"/>
    </source>
</evidence>
<keyword evidence="9" id="KW-1185">Reference proteome</keyword>
<evidence type="ECO:0000313" key="8">
    <source>
        <dbReference type="EMBL" id="CAK9023669.1"/>
    </source>
</evidence>
<comment type="caution">
    <text evidence="7">The sequence shown here is derived from an EMBL/GenBank/DDBJ whole genome shotgun (WGS) entry which is preliminary data.</text>
</comment>
<dbReference type="SMART" id="SM00584">
    <property type="entry name" value="TLDc"/>
    <property type="match status" value="1"/>
</dbReference>
<evidence type="ECO:0000256" key="1">
    <source>
        <dbReference type="ARBA" id="ARBA00004173"/>
    </source>
</evidence>
<keyword evidence="3" id="KW-0496">Mitochondrion</keyword>
<dbReference type="EMBL" id="CAXAMN010007891">
    <property type="protein sequence ID" value="CAK9023274.1"/>
    <property type="molecule type" value="Genomic_DNA"/>
</dbReference>
<comment type="similarity">
    <text evidence="2">Belongs to the OXR1 family.</text>
</comment>
<comment type="subcellular location">
    <subcellularLocation>
        <location evidence="1">Mitochondrion</location>
    </subcellularLocation>
</comment>
<feature type="region of interest" description="Disordered" evidence="5">
    <location>
        <begin position="1"/>
        <end position="38"/>
    </location>
</feature>